<gene>
    <name evidence="2" type="ORF">H257_17670</name>
</gene>
<feature type="compositionally biased region" description="Low complexity" evidence="1">
    <location>
        <begin position="163"/>
        <end position="172"/>
    </location>
</feature>
<dbReference type="RefSeq" id="XP_009844843.1">
    <property type="nucleotide sequence ID" value="XM_009846541.1"/>
</dbReference>
<dbReference type="VEuPathDB" id="FungiDB:H257_17670"/>
<feature type="region of interest" description="Disordered" evidence="1">
    <location>
        <begin position="99"/>
        <end position="138"/>
    </location>
</feature>
<proteinExistence type="predicted"/>
<evidence type="ECO:0000256" key="1">
    <source>
        <dbReference type="SAM" id="MobiDB-lite"/>
    </source>
</evidence>
<dbReference type="OrthoDB" id="78067at2759"/>
<feature type="compositionally biased region" description="Low complexity" evidence="1">
    <location>
        <begin position="243"/>
        <end position="258"/>
    </location>
</feature>
<feature type="compositionally biased region" description="Pro residues" evidence="1">
    <location>
        <begin position="179"/>
        <end position="192"/>
    </location>
</feature>
<feature type="compositionally biased region" description="Pro residues" evidence="1">
    <location>
        <begin position="259"/>
        <end position="271"/>
    </location>
</feature>
<dbReference type="EMBL" id="KI913227">
    <property type="protein sequence ID" value="ETV65676.1"/>
    <property type="molecule type" value="Genomic_DNA"/>
</dbReference>
<dbReference type="PANTHER" id="PTHR37028:SF4">
    <property type="entry name" value="ALMS MOTIF DOMAIN-CONTAINING PROTEIN"/>
    <property type="match status" value="1"/>
</dbReference>
<feature type="region of interest" description="Disordered" evidence="1">
    <location>
        <begin position="325"/>
        <end position="367"/>
    </location>
</feature>
<sequence length="831" mass="94157">MNTTASPSISLGQVEDELREAEAYLFQEAPKKETLTDIALPTMTEARRKEIIAKLNSERAALRQRKTAPPSADDDRTSSTSFLDATAFFPLPSLHQHSFESPSQFNSIDDKRCGGDSRDGNDGAYSGDEDDGDDSMYFLKELERSDGNDSLFFASDIHNLPLPSFDPSSFPSELHEPHIPSPPTSPFAPAKPPCTSGRPPKRGVRFHIELEPPARSIAPSTATSDNPPHPTTRASVTPKRLISSSPSSSHPSPAHQSSSPPPPPPPPPLPSPKRAVMRSSCAKPPAPPSSTQQSKRMSQLARSVDYTAREKTKVAQDMATLTSTCSFRPAQSSRAAQTLKTPEKARRSKATAHSKPPPSWSPHKKAKVDELTERLHVEGALRFELREKVKQVLDDQRVRATCTFKPKINRNNRSVLGHTTNQKPIHTRLPELQRQKKEMLRQLEHAIEAESQLTFTPTINAHSHKLTHDMTKMDVTDRLVQDAEDTAEKKLQVQAYYAALDVPAFVPCVNERSNAIVEKKPEFKLDFVARQQLLHAQMEQKFEAKLALEERIQAEEKPFQPCIGNSNQVLQYTRPKRLVESTQAQLYRMTYEEPRQRALVKKRLEDEQYEKFSHKPTLNPVSNALGRPTSIHKLAQKAPTKMIRSRVVRDMDAQAQAECRFRPELVAVDDADLDRTTVWNPDTCLQQIEQARMTRRQKLEDQRNSLEFQELQACTFAPTINKSTTKPSRGPVVVRGLGRFLELKQLAKRQVAERKEREAKVFTQTRDYTPRAYTVPQPFNLSFDQRRRAREERLKAEMDEKELGECTFQPHTMEHKNRRLIHRLLEQSQEL</sequence>
<name>W4FFR4_APHAT</name>
<dbReference type="PANTHER" id="PTHR37028">
    <property type="entry name" value="UNNAMED PRODUCT-RELATED"/>
    <property type="match status" value="1"/>
</dbReference>
<feature type="region of interest" description="Disordered" evidence="1">
    <location>
        <begin position="163"/>
        <end position="308"/>
    </location>
</feature>
<feature type="region of interest" description="Disordered" evidence="1">
    <location>
        <begin position="57"/>
        <end position="79"/>
    </location>
</feature>
<feature type="compositionally biased region" description="Basic and acidic residues" evidence="1">
    <location>
        <begin position="108"/>
        <end position="121"/>
    </location>
</feature>
<feature type="compositionally biased region" description="Polar residues" evidence="1">
    <location>
        <begin position="291"/>
        <end position="301"/>
    </location>
</feature>
<reference evidence="2" key="1">
    <citation type="submission" date="2013-12" db="EMBL/GenBank/DDBJ databases">
        <title>The Genome Sequence of Aphanomyces astaci APO3.</title>
        <authorList>
            <consortium name="The Broad Institute Genomics Platform"/>
            <person name="Russ C."/>
            <person name="Tyler B."/>
            <person name="van West P."/>
            <person name="Dieguez-Uribeondo J."/>
            <person name="Young S.K."/>
            <person name="Zeng Q."/>
            <person name="Gargeya S."/>
            <person name="Fitzgerald M."/>
            <person name="Abouelleil A."/>
            <person name="Alvarado L."/>
            <person name="Chapman S.B."/>
            <person name="Gainer-Dewar J."/>
            <person name="Goldberg J."/>
            <person name="Griggs A."/>
            <person name="Gujja S."/>
            <person name="Hansen M."/>
            <person name="Howarth C."/>
            <person name="Imamovic A."/>
            <person name="Ireland A."/>
            <person name="Larimer J."/>
            <person name="McCowan C."/>
            <person name="Murphy C."/>
            <person name="Pearson M."/>
            <person name="Poon T.W."/>
            <person name="Priest M."/>
            <person name="Roberts A."/>
            <person name="Saif S."/>
            <person name="Shea T."/>
            <person name="Sykes S."/>
            <person name="Wortman J."/>
            <person name="Nusbaum C."/>
            <person name="Birren B."/>
        </authorList>
    </citation>
    <scope>NUCLEOTIDE SEQUENCE [LARGE SCALE GENOMIC DNA]</scope>
    <source>
        <strain evidence="2">APO3</strain>
    </source>
</reference>
<dbReference type="AlphaFoldDB" id="W4FFR4"/>
<feature type="compositionally biased region" description="Polar residues" evidence="1">
    <location>
        <begin position="325"/>
        <end position="340"/>
    </location>
</feature>
<dbReference type="GeneID" id="20819666"/>
<evidence type="ECO:0000313" key="2">
    <source>
        <dbReference type="EMBL" id="ETV65676.1"/>
    </source>
</evidence>
<accession>W4FFR4</accession>
<organism evidence="2">
    <name type="scientific">Aphanomyces astaci</name>
    <name type="common">Crayfish plague agent</name>
    <dbReference type="NCBI Taxonomy" id="112090"/>
    <lineage>
        <taxon>Eukaryota</taxon>
        <taxon>Sar</taxon>
        <taxon>Stramenopiles</taxon>
        <taxon>Oomycota</taxon>
        <taxon>Saprolegniomycetes</taxon>
        <taxon>Saprolegniales</taxon>
        <taxon>Verrucalvaceae</taxon>
        <taxon>Aphanomyces</taxon>
    </lineage>
</organism>
<protein>
    <submittedName>
        <fullName evidence="2">Uncharacterized protein</fullName>
    </submittedName>
</protein>